<dbReference type="GO" id="GO:0000981">
    <property type="term" value="F:DNA-binding transcription factor activity, RNA polymerase II-specific"/>
    <property type="evidence" value="ECO:0007669"/>
    <property type="project" value="TreeGrafter"/>
</dbReference>
<dbReference type="GO" id="GO:0005667">
    <property type="term" value="C:transcription regulator complex"/>
    <property type="evidence" value="ECO:0007669"/>
    <property type="project" value="TreeGrafter"/>
</dbReference>
<dbReference type="Pfam" id="PF01285">
    <property type="entry name" value="TEA"/>
    <property type="match status" value="1"/>
</dbReference>
<dbReference type="Gene3D" id="2.70.50.80">
    <property type="match status" value="1"/>
</dbReference>
<keyword evidence="3" id="KW-0805">Transcription regulation</keyword>
<dbReference type="PRINTS" id="PR00065">
    <property type="entry name" value="TEADOMAIN"/>
</dbReference>
<evidence type="ECO:0000313" key="10">
    <source>
        <dbReference type="Proteomes" id="UP000740926"/>
    </source>
</evidence>
<proteinExistence type="inferred from homology"/>
<keyword evidence="5" id="KW-0804">Transcription</keyword>
<gene>
    <name evidence="9" type="ORF">G6F50_002520</name>
</gene>
<dbReference type="Gene3D" id="6.10.20.40">
    <property type="entry name" value="TEA/ATTS domain"/>
    <property type="match status" value="1"/>
</dbReference>
<dbReference type="GO" id="GO:0000978">
    <property type="term" value="F:RNA polymerase II cis-regulatory region sequence-specific DNA binding"/>
    <property type="evidence" value="ECO:0007669"/>
    <property type="project" value="TreeGrafter"/>
</dbReference>
<dbReference type="PROSITE" id="PS51088">
    <property type="entry name" value="TEA_2"/>
    <property type="match status" value="1"/>
</dbReference>
<dbReference type="EMBL" id="JAANIU010000240">
    <property type="protein sequence ID" value="KAG1573805.1"/>
    <property type="molecule type" value="Genomic_DNA"/>
</dbReference>
<evidence type="ECO:0000256" key="7">
    <source>
        <dbReference type="PROSITE-ProRule" id="PRU00505"/>
    </source>
</evidence>
<reference evidence="9 10" key="1">
    <citation type="journal article" date="2020" name="Microb. Genom.">
        <title>Genetic diversity of clinical and environmental Mucorales isolates obtained from an investigation of mucormycosis cases among solid organ transplant recipients.</title>
        <authorList>
            <person name="Nguyen M.H."/>
            <person name="Kaul D."/>
            <person name="Muto C."/>
            <person name="Cheng S.J."/>
            <person name="Richter R.A."/>
            <person name="Bruno V.M."/>
            <person name="Liu G."/>
            <person name="Beyhan S."/>
            <person name="Sundermann A.J."/>
            <person name="Mounaud S."/>
            <person name="Pasculle A.W."/>
            <person name="Nierman W.C."/>
            <person name="Driscoll E."/>
            <person name="Cumbie R."/>
            <person name="Clancy C.J."/>
            <person name="Dupont C.L."/>
        </authorList>
    </citation>
    <scope>NUCLEOTIDE SEQUENCE [LARGE SCALE GENOMIC DNA]</scope>
    <source>
        <strain evidence="9 10">GL24</strain>
    </source>
</reference>
<dbReference type="InterPro" id="IPR041086">
    <property type="entry name" value="YBD"/>
</dbReference>
<evidence type="ECO:0000256" key="3">
    <source>
        <dbReference type="ARBA" id="ARBA00023015"/>
    </source>
</evidence>
<keyword evidence="10" id="KW-1185">Reference proteome</keyword>
<dbReference type="SMART" id="SM00426">
    <property type="entry name" value="TEA"/>
    <property type="match status" value="1"/>
</dbReference>
<protein>
    <recommendedName>
        <fullName evidence="8">TEA domain-containing protein</fullName>
    </recommendedName>
</protein>
<comment type="subcellular location">
    <subcellularLocation>
        <location evidence="1">Nucleus</location>
    </subcellularLocation>
</comment>
<dbReference type="AlphaFoldDB" id="A0A9P7CSM0"/>
<sequence length="483" mass="54848">MLTCSQEIFFHNDMQQTKKSRQYNRKDQYNGLINNPNVIISANNFRDKEEQVWPPDVEDAFTEALETIPKLGRRKILVNGKPCGRNELISDFIYRKTGKIRTRKQVSSHIQVLKNTRKSDFHFMRLLTDSVEASEEISCNTNNNHSSCGQPFNSNSNLKTFKSIESFSSDDSSINSCSSSPTDYMLDMMQGNSIQPFSMLKDFYDPCQQPILSDFINFDPLLFTADPFFGSVTIPNNASNTTTTTTTATTTTTTAENKSCEFPFWPSYICLYLEYALPCDPYRSMTYNLAHMSQCLPSTLNTVSLDSISKEKCPPLASLSSTIVALLAKVKLDLGLEVSDFTFNNTSFFETSERKTMECTTTIYSFGNVVLESKESQQALWVSEGKYMYNFVFVNQFFDAFMKGIRSLQSWEEVDIAINNLCIVQSFEDVELKLTNETTVQPSLVMAYEFERGPATIEIAAIDNIIVREKFNQGLEFLGELLK</sequence>
<name>A0A9P7CSM0_9FUNG</name>
<feature type="DNA-binding region" description="TEA" evidence="7">
    <location>
        <begin position="46"/>
        <end position="120"/>
    </location>
</feature>
<keyword evidence="6" id="KW-0539">Nucleus</keyword>
<evidence type="ECO:0000256" key="6">
    <source>
        <dbReference type="ARBA" id="ARBA00023242"/>
    </source>
</evidence>
<dbReference type="Proteomes" id="UP000740926">
    <property type="component" value="Unassembled WGS sequence"/>
</dbReference>
<organism evidence="9 10">
    <name type="scientific">Rhizopus delemar</name>
    <dbReference type="NCBI Taxonomy" id="936053"/>
    <lineage>
        <taxon>Eukaryota</taxon>
        <taxon>Fungi</taxon>
        <taxon>Fungi incertae sedis</taxon>
        <taxon>Mucoromycota</taxon>
        <taxon>Mucoromycotina</taxon>
        <taxon>Mucoromycetes</taxon>
        <taxon>Mucorales</taxon>
        <taxon>Mucorineae</taxon>
        <taxon>Rhizopodaceae</taxon>
        <taxon>Rhizopus</taxon>
    </lineage>
</organism>
<dbReference type="InterPro" id="IPR038096">
    <property type="entry name" value="TEA/ATTS_sf"/>
</dbReference>
<evidence type="ECO:0000313" key="9">
    <source>
        <dbReference type="EMBL" id="KAG1573805.1"/>
    </source>
</evidence>
<dbReference type="PANTHER" id="PTHR11834">
    <property type="entry name" value="TRANSCRIPTIONAL ENHANCER FACTOR TEF RELATED"/>
    <property type="match status" value="1"/>
</dbReference>
<comment type="similarity">
    <text evidence="2">Belongs to the TEC1 family.</text>
</comment>
<evidence type="ECO:0000256" key="2">
    <source>
        <dbReference type="ARBA" id="ARBA00008421"/>
    </source>
</evidence>
<evidence type="ECO:0000256" key="1">
    <source>
        <dbReference type="ARBA" id="ARBA00004123"/>
    </source>
</evidence>
<keyword evidence="4" id="KW-0238">DNA-binding</keyword>
<accession>A0A9P7CSM0</accession>
<evidence type="ECO:0000259" key="8">
    <source>
        <dbReference type="PROSITE" id="PS51088"/>
    </source>
</evidence>
<dbReference type="InterPro" id="IPR000818">
    <property type="entry name" value="TEA/ATTS_dom"/>
</dbReference>
<evidence type="ECO:0000256" key="5">
    <source>
        <dbReference type="ARBA" id="ARBA00023163"/>
    </source>
</evidence>
<dbReference type="GO" id="GO:0005634">
    <property type="term" value="C:nucleus"/>
    <property type="evidence" value="ECO:0007669"/>
    <property type="project" value="UniProtKB-SubCell"/>
</dbReference>
<evidence type="ECO:0000256" key="4">
    <source>
        <dbReference type="ARBA" id="ARBA00023125"/>
    </source>
</evidence>
<feature type="domain" description="TEA" evidence="8">
    <location>
        <begin position="46"/>
        <end position="120"/>
    </location>
</feature>
<dbReference type="PANTHER" id="PTHR11834:SF0">
    <property type="entry name" value="PROTEIN SCALLOPED"/>
    <property type="match status" value="1"/>
</dbReference>
<dbReference type="Pfam" id="PF17725">
    <property type="entry name" value="YBD"/>
    <property type="match status" value="1"/>
</dbReference>
<dbReference type="InterPro" id="IPR050937">
    <property type="entry name" value="TEC1_TEAD_TF"/>
</dbReference>
<comment type="caution">
    <text evidence="9">The sequence shown here is derived from an EMBL/GenBank/DDBJ whole genome shotgun (WGS) entry which is preliminary data.</text>
</comment>